<dbReference type="EMBL" id="HACG01023948">
    <property type="protein sequence ID" value="CEK70813.1"/>
    <property type="molecule type" value="Transcribed_RNA"/>
</dbReference>
<reference evidence="1" key="1">
    <citation type="submission" date="2014-12" db="EMBL/GenBank/DDBJ databases">
        <title>Insight into the proteome of Arion vulgaris.</title>
        <authorList>
            <person name="Aradska J."/>
            <person name="Bulat T."/>
            <person name="Smidak R."/>
            <person name="Sarate P."/>
            <person name="Gangsoo J."/>
            <person name="Sialana F."/>
            <person name="Bilban M."/>
            <person name="Lubec G."/>
        </authorList>
    </citation>
    <scope>NUCLEOTIDE SEQUENCE</scope>
    <source>
        <tissue evidence="1">Skin</tissue>
    </source>
</reference>
<name>A0A0B6ZQF7_9EUPU</name>
<accession>A0A0B6ZQF7</accession>
<dbReference type="AlphaFoldDB" id="A0A0B6ZQF7"/>
<proteinExistence type="predicted"/>
<organism evidence="1">
    <name type="scientific">Arion vulgaris</name>
    <dbReference type="NCBI Taxonomy" id="1028688"/>
    <lineage>
        <taxon>Eukaryota</taxon>
        <taxon>Metazoa</taxon>
        <taxon>Spiralia</taxon>
        <taxon>Lophotrochozoa</taxon>
        <taxon>Mollusca</taxon>
        <taxon>Gastropoda</taxon>
        <taxon>Heterobranchia</taxon>
        <taxon>Euthyneura</taxon>
        <taxon>Panpulmonata</taxon>
        <taxon>Eupulmonata</taxon>
        <taxon>Stylommatophora</taxon>
        <taxon>Helicina</taxon>
        <taxon>Arionoidea</taxon>
        <taxon>Arionidae</taxon>
        <taxon>Arion</taxon>
    </lineage>
</organism>
<protein>
    <submittedName>
        <fullName evidence="1">Uncharacterized protein</fullName>
    </submittedName>
</protein>
<sequence>MSAQSCCMDQRHEKQVQRQAVSQEALKEDVSEELSKFVRIKGYLILRSPNEQAPSMKLKGVDGIW</sequence>
<evidence type="ECO:0000313" key="1">
    <source>
        <dbReference type="EMBL" id="CEK70813.1"/>
    </source>
</evidence>
<gene>
    <name evidence="1" type="primary">ORF75742</name>
</gene>